<gene>
    <name evidence="2" type="ORF">DFO65_10623</name>
</gene>
<feature type="transmembrane region" description="Helical" evidence="1">
    <location>
        <begin position="118"/>
        <end position="137"/>
    </location>
</feature>
<evidence type="ECO:0000256" key="1">
    <source>
        <dbReference type="SAM" id="Phobius"/>
    </source>
</evidence>
<keyword evidence="1" id="KW-0472">Membrane</keyword>
<protein>
    <submittedName>
        <fullName evidence="2">Uncharacterized protein</fullName>
    </submittedName>
</protein>
<name>A0A366IIN0_9MICO</name>
<sequence length="149" mass="16413">MSGSAEPKRAPLVFRAFANRKSTSLTATLVLDLILTALWFWPLVSEHSWAPVSLVGLDGSEFAVWSGFGVLNALLYPFAREIYFRLTGFIPRITTWGGDSSWQVLSVMLVILKLAALIYTWLLAVPLGAIGGVYLVIQEHAGRGYRRAS</sequence>
<feature type="transmembrane region" description="Helical" evidence="1">
    <location>
        <begin position="24"/>
        <end position="42"/>
    </location>
</feature>
<evidence type="ECO:0000313" key="2">
    <source>
        <dbReference type="EMBL" id="RBP71180.1"/>
    </source>
</evidence>
<organism evidence="2 3">
    <name type="scientific">Brevibacterium celere</name>
    <dbReference type="NCBI Taxonomy" id="225845"/>
    <lineage>
        <taxon>Bacteria</taxon>
        <taxon>Bacillati</taxon>
        <taxon>Actinomycetota</taxon>
        <taxon>Actinomycetes</taxon>
        <taxon>Micrococcales</taxon>
        <taxon>Brevibacteriaceae</taxon>
        <taxon>Brevibacterium</taxon>
    </lineage>
</organism>
<dbReference type="EMBL" id="QNSB01000006">
    <property type="protein sequence ID" value="RBP71180.1"/>
    <property type="molecule type" value="Genomic_DNA"/>
</dbReference>
<dbReference type="Proteomes" id="UP000253509">
    <property type="component" value="Unassembled WGS sequence"/>
</dbReference>
<accession>A0A366IIN0</accession>
<dbReference type="AlphaFoldDB" id="A0A366IIN0"/>
<dbReference type="RefSeq" id="WP_147233322.1">
    <property type="nucleotide sequence ID" value="NZ_QNSB01000006.1"/>
</dbReference>
<reference evidence="2 3" key="1">
    <citation type="submission" date="2018-06" db="EMBL/GenBank/DDBJ databases">
        <title>Freshwater and sediment microbial communities from various areas in North America, analyzing microbe dynamics in response to fracking.</title>
        <authorList>
            <person name="Lamendella R."/>
        </authorList>
    </citation>
    <scope>NUCLEOTIDE SEQUENCE [LARGE SCALE GENOMIC DNA]</scope>
    <source>
        <strain evidence="2 3">3b_TX</strain>
    </source>
</reference>
<keyword evidence="3" id="KW-1185">Reference proteome</keyword>
<comment type="caution">
    <text evidence="2">The sequence shown here is derived from an EMBL/GenBank/DDBJ whole genome shotgun (WGS) entry which is preliminary data.</text>
</comment>
<evidence type="ECO:0000313" key="3">
    <source>
        <dbReference type="Proteomes" id="UP000253509"/>
    </source>
</evidence>
<keyword evidence="1" id="KW-1133">Transmembrane helix</keyword>
<proteinExistence type="predicted"/>
<keyword evidence="1" id="KW-0812">Transmembrane</keyword>